<dbReference type="Gene3D" id="1.10.530.10">
    <property type="match status" value="1"/>
</dbReference>
<evidence type="ECO:0000313" key="2">
    <source>
        <dbReference type="EMBL" id="SVE39819.1"/>
    </source>
</evidence>
<dbReference type="AlphaFoldDB" id="A0A383D6B9"/>
<protein>
    <recommendedName>
        <fullName evidence="1">Transglycosylase SLT domain-containing protein</fullName>
    </recommendedName>
</protein>
<feature type="domain" description="Transglycosylase SLT" evidence="1">
    <location>
        <begin position="56"/>
        <end position="156"/>
    </location>
</feature>
<reference evidence="2" key="1">
    <citation type="submission" date="2018-05" db="EMBL/GenBank/DDBJ databases">
        <authorList>
            <person name="Lanie J.A."/>
            <person name="Ng W.-L."/>
            <person name="Kazmierczak K.M."/>
            <person name="Andrzejewski T.M."/>
            <person name="Davidsen T.M."/>
            <person name="Wayne K.J."/>
            <person name="Tettelin H."/>
            <person name="Glass J.I."/>
            <person name="Rusch D."/>
            <person name="Podicherti R."/>
            <person name="Tsui H.-C.T."/>
            <person name="Winkler M.E."/>
        </authorList>
    </citation>
    <scope>NUCLEOTIDE SEQUENCE</scope>
</reference>
<organism evidence="2">
    <name type="scientific">marine metagenome</name>
    <dbReference type="NCBI Taxonomy" id="408172"/>
    <lineage>
        <taxon>unclassified sequences</taxon>
        <taxon>metagenomes</taxon>
        <taxon>ecological metagenomes</taxon>
    </lineage>
</organism>
<gene>
    <name evidence="2" type="ORF">METZ01_LOCUS492673</name>
</gene>
<sequence length="208" mass="24496">NSWNVDGFMKRLFLLALLVLVSQNPYAKEPEESLKYKRDLIRYSRVTWGMDAPIALFASQIHQESSWNHLAKSKYAKGLSQFTPKTAQWIRDVFPELEKGNIYNPIWSIRAMLLYDQWLDKEISSTGQCDQWAMILSSYNGGLTWLNRDKSLTEANGSNPKIWWDSVELYSSRDDWAMIENRNYSKKIIFEHQSTYKNWGNKYICMNK</sequence>
<dbReference type="EMBL" id="UINC01214542">
    <property type="protein sequence ID" value="SVE39819.1"/>
    <property type="molecule type" value="Genomic_DNA"/>
</dbReference>
<dbReference type="Pfam" id="PF01464">
    <property type="entry name" value="SLT"/>
    <property type="match status" value="1"/>
</dbReference>
<dbReference type="InterPro" id="IPR023346">
    <property type="entry name" value="Lysozyme-like_dom_sf"/>
</dbReference>
<dbReference type="InterPro" id="IPR008258">
    <property type="entry name" value="Transglycosylase_SLT_dom_1"/>
</dbReference>
<name>A0A383D6B9_9ZZZZ</name>
<dbReference type="SUPFAM" id="SSF53955">
    <property type="entry name" value="Lysozyme-like"/>
    <property type="match status" value="1"/>
</dbReference>
<feature type="non-terminal residue" evidence="2">
    <location>
        <position position="1"/>
    </location>
</feature>
<evidence type="ECO:0000259" key="1">
    <source>
        <dbReference type="Pfam" id="PF01464"/>
    </source>
</evidence>
<proteinExistence type="predicted"/>
<accession>A0A383D6B9</accession>